<keyword evidence="3" id="KW-1185">Reference proteome</keyword>
<dbReference type="Proteomes" id="UP000184041">
    <property type="component" value="Unassembled WGS sequence"/>
</dbReference>
<dbReference type="InterPro" id="IPR043143">
    <property type="entry name" value="Mal/L-sulf/L-lact_DH-like_NADP"/>
</dbReference>
<dbReference type="PANTHER" id="PTHR11091">
    <property type="entry name" value="OXIDOREDUCTASE-RELATED"/>
    <property type="match status" value="1"/>
</dbReference>
<dbReference type="InterPro" id="IPR003767">
    <property type="entry name" value="Malate/L-lactate_DH-like"/>
</dbReference>
<protein>
    <submittedName>
        <fullName evidence="2">3-dehydro-L-gulonate 2-dehydrogenase</fullName>
    </submittedName>
</protein>
<dbReference type="SUPFAM" id="SSF89733">
    <property type="entry name" value="L-sulfolactate dehydrogenase-like"/>
    <property type="match status" value="1"/>
</dbReference>
<dbReference type="RefSeq" id="WP_073063210.1">
    <property type="nucleotide sequence ID" value="NZ_FQUS01000009.1"/>
</dbReference>
<dbReference type="GO" id="GO:0016491">
    <property type="term" value="F:oxidoreductase activity"/>
    <property type="evidence" value="ECO:0007669"/>
    <property type="project" value="UniProtKB-KW"/>
</dbReference>
<evidence type="ECO:0000313" key="3">
    <source>
        <dbReference type="Proteomes" id="UP000184041"/>
    </source>
</evidence>
<dbReference type="PANTHER" id="PTHR11091:SF3">
    <property type="entry name" value="2,3-DIKETO-L-GULONATE REDUCTASE"/>
    <property type="match status" value="1"/>
</dbReference>
<evidence type="ECO:0000313" key="2">
    <source>
        <dbReference type="EMBL" id="SHF50227.1"/>
    </source>
</evidence>
<keyword evidence="1" id="KW-0560">Oxidoreductase</keyword>
<reference evidence="2 3" key="1">
    <citation type="submission" date="2016-11" db="EMBL/GenBank/DDBJ databases">
        <authorList>
            <person name="Jaros S."/>
            <person name="Januszkiewicz K."/>
            <person name="Wedrychowicz H."/>
        </authorList>
    </citation>
    <scope>NUCLEOTIDE SEQUENCE [LARGE SCALE GENOMIC DNA]</scope>
    <source>
        <strain evidence="2 3">DSM 21986</strain>
    </source>
</reference>
<dbReference type="InterPro" id="IPR043144">
    <property type="entry name" value="Mal/L-sulf/L-lact_DH-like_ah"/>
</dbReference>
<proteinExistence type="predicted"/>
<dbReference type="EMBL" id="FQUS01000009">
    <property type="protein sequence ID" value="SHF50227.1"/>
    <property type="molecule type" value="Genomic_DNA"/>
</dbReference>
<sequence>MLKLPFREIEEVLAVILRKYSFADEKARLIAKTHTQSSCDGVYSHGLNRFPLFIEYIERGLIDITADPQRVASFGTLEQWDGRLGPGVTNAHQCMDRAVELARKHTMGCVALRNTNHWMRGGTYGWQAADRGMIALCFTNTQPNMPPWGGKESRIGNNPFVIAIPREEGHVVLDMSMSQFSFGKINTYKLNDEQLPFYGGWDEEGNLSKDPGKILDKQRGLPIGYWKGSALSMVLDMLAAFLSNGRHTAQIGEEEYETGLSQVFICIDPDQFSDGTLKDNLLNEIINNVHNVSPMEQGRRTYYPGEQTMATRRDHLKNGIRVSEEVWEAITELSR</sequence>
<dbReference type="AlphaFoldDB" id="A0A1M5C6J5"/>
<evidence type="ECO:0000256" key="1">
    <source>
        <dbReference type="ARBA" id="ARBA00023002"/>
    </source>
</evidence>
<dbReference type="STRING" id="1194090.SAMN05443144_109113"/>
<dbReference type="NCBIfam" id="NF009750">
    <property type="entry name" value="PRK13260.1"/>
    <property type="match status" value="1"/>
</dbReference>
<accession>A0A1M5C6J5</accession>
<dbReference type="Gene3D" id="1.10.1530.10">
    <property type="match status" value="1"/>
</dbReference>
<organism evidence="2 3">
    <name type="scientific">Fodinibius roseus</name>
    <dbReference type="NCBI Taxonomy" id="1194090"/>
    <lineage>
        <taxon>Bacteria</taxon>
        <taxon>Pseudomonadati</taxon>
        <taxon>Balneolota</taxon>
        <taxon>Balneolia</taxon>
        <taxon>Balneolales</taxon>
        <taxon>Balneolaceae</taxon>
        <taxon>Fodinibius</taxon>
    </lineage>
</organism>
<dbReference type="OrthoDB" id="9769447at2"/>
<dbReference type="Pfam" id="PF02615">
    <property type="entry name" value="Ldh_2"/>
    <property type="match status" value="1"/>
</dbReference>
<gene>
    <name evidence="2" type="ORF">SAMN05443144_109113</name>
</gene>
<dbReference type="Gene3D" id="3.30.1370.60">
    <property type="entry name" value="Hypothetical oxidoreductase yiak, domain 2"/>
    <property type="match status" value="1"/>
</dbReference>
<name>A0A1M5C6J5_9BACT</name>
<dbReference type="InterPro" id="IPR036111">
    <property type="entry name" value="Mal/L-sulfo/L-lacto_DH-like_sf"/>
</dbReference>